<dbReference type="Pfam" id="PF07971">
    <property type="entry name" value="Glyco_hydro_92"/>
    <property type="match status" value="1"/>
</dbReference>
<feature type="chain" id="PRO_5012162237" evidence="2">
    <location>
        <begin position="25"/>
        <end position="767"/>
    </location>
</feature>
<dbReference type="InterPro" id="IPR041371">
    <property type="entry name" value="GH92_N"/>
</dbReference>
<gene>
    <name evidence="5" type="ORF">L21SP3_02128</name>
</gene>
<evidence type="ECO:0000259" key="4">
    <source>
        <dbReference type="Pfam" id="PF17678"/>
    </source>
</evidence>
<dbReference type="GO" id="GO:0005829">
    <property type="term" value="C:cytosol"/>
    <property type="evidence" value="ECO:0007669"/>
    <property type="project" value="TreeGrafter"/>
</dbReference>
<evidence type="ECO:0000313" key="6">
    <source>
        <dbReference type="Proteomes" id="UP000188273"/>
    </source>
</evidence>
<evidence type="ECO:0000256" key="2">
    <source>
        <dbReference type="SAM" id="SignalP"/>
    </source>
</evidence>
<dbReference type="PANTHER" id="PTHR12143">
    <property type="entry name" value="PEPTIDE N-GLYCANASE PNGASE -RELATED"/>
    <property type="match status" value="1"/>
</dbReference>
<dbReference type="AlphaFoldDB" id="A0A1Q2HS61"/>
<dbReference type="FunFam" id="1.20.1050.60:FF:000001">
    <property type="entry name" value="Putative alpha-1,2-mannosidase"/>
    <property type="match status" value="1"/>
</dbReference>
<dbReference type="InterPro" id="IPR050883">
    <property type="entry name" value="PNGase"/>
</dbReference>
<dbReference type="Gene3D" id="2.70.98.10">
    <property type="match status" value="1"/>
</dbReference>
<dbReference type="KEGG" id="pbu:L21SP3_02128"/>
<dbReference type="GO" id="GO:0005975">
    <property type="term" value="P:carbohydrate metabolic process"/>
    <property type="evidence" value="ECO:0007669"/>
    <property type="project" value="InterPro"/>
</dbReference>
<dbReference type="EMBL" id="CP019633">
    <property type="protein sequence ID" value="AQQ10299.1"/>
    <property type="molecule type" value="Genomic_DNA"/>
</dbReference>
<evidence type="ECO:0000259" key="3">
    <source>
        <dbReference type="Pfam" id="PF07971"/>
    </source>
</evidence>
<dbReference type="Proteomes" id="UP000188273">
    <property type="component" value="Chromosome"/>
</dbReference>
<reference evidence="6" key="1">
    <citation type="submission" date="2017-02" db="EMBL/GenBank/DDBJ databases">
        <title>Comparative genomics and description of representatives of a novel lineage of planctomycetes thriving in anoxic sediments.</title>
        <authorList>
            <person name="Spring S."/>
            <person name="Bunk B."/>
            <person name="Sproer C."/>
            <person name="Klenk H.-P."/>
        </authorList>
    </citation>
    <scope>NUCLEOTIDE SEQUENCE [LARGE SCALE GENOMIC DNA]</scope>
    <source>
        <strain evidence="6">L21-RPul-D3</strain>
    </source>
</reference>
<feature type="domain" description="Glycosyl hydrolase family 92 N-terminal" evidence="4">
    <location>
        <begin position="33"/>
        <end position="261"/>
    </location>
</feature>
<dbReference type="GO" id="GO:0000224">
    <property type="term" value="F:peptide-N4-(N-acetyl-beta-glucosaminyl)asparagine amidase activity"/>
    <property type="evidence" value="ECO:0007669"/>
    <property type="project" value="TreeGrafter"/>
</dbReference>
<dbReference type="PANTHER" id="PTHR12143:SF43">
    <property type="entry name" value="PUTATIVE-RELATED"/>
    <property type="match status" value="1"/>
</dbReference>
<keyword evidence="2" id="KW-0732">Signal</keyword>
<dbReference type="FunFam" id="1.20.1610.10:FF:000001">
    <property type="entry name" value="Putative alpha-1,2-mannosidase"/>
    <property type="match status" value="1"/>
</dbReference>
<dbReference type="InterPro" id="IPR008928">
    <property type="entry name" value="6-hairpin_glycosidase_sf"/>
</dbReference>
<dbReference type="Gene3D" id="1.20.1050.60">
    <property type="entry name" value="alpha-1,2-mannosidase"/>
    <property type="match status" value="1"/>
</dbReference>
<feature type="signal peptide" evidence="2">
    <location>
        <begin position="1"/>
        <end position="24"/>
    </location>
</feature>
<protein>
    <submittedName>
        <fullName evidence="5">Putative alpha-1,2-mannosidase</fullName>
    </submittedName>
</protein>
<name>A0A1Q2HS61_9BACT</name>
<dbReference type="STRING" id="1940790.L21SP3_02128"/>
<keyword evidence="6" id="KW-1185">Reference proteome</keyword>
<feature type="domain" description="Glycosyl hydrolase family 92" evidence="3">
    <location>
        <begin position="267"/>
        <end position="744"/>
    </location>
</feature>
<dbReference type="NCBIfam" id="TIGR01180">
    <property type="entry name" value="aman2_put"/>
    <property type="match status" value="1"/>
</dbReference>
<dbReference type="OrthoDB" id="9804511at2"/>
<dbReference type="InterPro" id="IPR005887">
    <property type="entry name" value="GH92_a_mannosidase_put"/>
</dbReference>
<dbReference type="SUPFAM" id="SSF48208">
    <property type="entry name" value="Six-hairpin glycosidases"/>
    <property type="match status" value="1"/>
</dbReference>
<dbReference type="GO" id="GO:0006516">
    <property type="term" value="P:glycoprotein catabolic process"/>
    <property type="evidence" value="ECO:0007669"/>
    <property type="project" value="TreeGrafter"/>
</dbReference>
<feature type="region of interest" description="Disordered" evidence="1">
    <location>
        <begin position="740"/>
        <end position="767"/>
    </location>
</feature>
<evidence type="ECO:0000313" key="5">
    <source>
        <dbReference type="EMBL" id="AQQ10299.1"/>
    </source>
</evidence>
<accession>A0A1Q2HS61</accession>
<dbReference type="GO" id="GO:0030246">
    <property type="term" value="F:carbohydrate binding"/>
    <property type="evidence" value="ECO:0007669"/>
    <property type="project" value="InterPro"/>
</dbReference>
<dbReference type="Gene3D" id="1.20.1610.10">
    <property type="entry name" value="alpha-1,2-mannosidases domains"/>
    <property type="match status" value="1"/>
</dbReference>
<organism evidence="5 6">
    <name type="scientific">Sedimentisphaera cyanobacteriorum</name>
    <dbReference type="NCBI Taxonomy" id="1940790"/>
    <lineage>
        <taxon>Bacteria</taxon>
        <taxon>Pseudomonadati</taxon>
        <taxon>Planctomycetota</taxon>
        <taxon>Phycisphaerae</taxon>
        <taxon>Sedimentisphaerales</taxon>
        <taxon>Sedimentisphaeraceae</taxon>
        <taxon>Sedimentisphaera</taxon>
    </lineage>
</organism>
<dbReference type="InterPro" id="IPR012939">
    <property type="entry name" value="Glyco_hydro_92"/>
</dbReference>
<dbReference type="RefSeq" id="WP_077541382.1">
    <property type="nucleotide sequence ID" value="NZ_CP019633.1"/>
</dbReference>
<dbReference type="Gene3D" id="3.30.2080.10">
    <property type="entry name" value="GH92 mannosidase domain"/>
    <property type="match status" value="1"/>
</dbReference>
<dbReference type="FunFam" id="3.30.2080.10:FF:000001">
    <property type="entry name" value="Alpha-1,2-mannosidase subfamily"/>
    <property type="match status" value="1"/>
</dbReference>
<dbReference type="InterPro" id="IPR014718">
    <property type="entry name" value="GH-type_carb-bd"/>
</dbReference>
<dbReference type="Pfam" id="PF17678">
    <property type="entry name" value="Glyco_hydro_92N"/>
    <property type="match status" value="1"/>
</dbReference>
<proteinExistence type="predicted"/>
<sequence length="767" mass="87906" precursor="true">MGKIYKNLFLLLFLSVLIFSPAMAGKSQSPIDYVNPLVGSDSAFEFSNGNTYPAIALPWGMNFWTPVTNTDQLNGWCYNYDDYKICGFKQTHQPSPWISDYARFALMPVVGELKVRTEERASWFSHKAETVKPHYYKAYLADYDVTAEITPSQRAAQFRFTFPESDKSYVLLDAFNQGSYVKILPEKRMIIGYCRNNSGGVPDNFHNYFAAVFDKDFEEVSTWSDWKIKKGSSEKKGEHVGAAVRFKTGKGEKVNVKVASSFISLKQAKLNLKREIGNETFSQTRSKAKDIWNKQLNRIRVNGGTEKQYGNFYTALYRTLLFPRKFYEFNEDGKMVHYSPYNGKVLPGYMFTDNGFWDTFRAVFPFFTVMYPELNADIMKGLVNTYKQSGWLPEWASPGHRDCMVGSNSASIIANTYLSGIRGYDIETLYEAILKNSENQHPKLSSVGRLGVDYYNEKGYIPCDVGVNESIARTLEYSYADYTVWKLAEALDKPEEHIKRFRKRAQYYRNVFDKSTNFMRGKKEDGKWQSPFAPEKWGGVFTEGSAWHYTWSVFQDPKGLMNLMGGKKAFAEKLDSVFTTPPKYDASYYGFPIHEIIEMTVVDMGQYAHGNQPIQHMIYLYNYAGQPWKAQKWVREVMDRLYQPRPDGLCGDEDNGQTSAWYVFSALGFYPVCPGSGEFVIGSPIFKEAEMKLENGNIFTVEAEENSKDNIYIQSARLNGRPYSKTYLNYEDIQKGGTISFDMDDEPNKDWGNAPSDAPYSMSEELE</sequence>
<evidence type="ECO:0000256" key="1">
    <source>
        <dbReference type="SAM" id="MobiDB-lite"/>
    </source>
</evidence>